<keyword evidence="2" id="KW-0433">Leucine-rich repeat</keyword>
<dbReference type="InterPro" id="IPR027038">
    <property type="entry name" value="RanGap"/>
</dbReference>
<evidence type="ECO:0000259" key="4">
    <source>
        <dbReference type="PROSITE" id="PS50181"/>
    </source>
</evidence>
<dbReference type="PANTHER" id="PTHR24113">
    <property type="entry name" value="RAN GTPASE-ACTIVATING PROTEIN 1"/>
    <property type="match status" value="1"/>
</dbReference>
<reference evidence="5" key="1">
    <citation type="submission" date="2023-07" db="EMBL/GenBank/DDBJ databases">
        <authorList>
            <consortium name="AG Swart"/>
            <person name="Singh M."/>
            <person name="Singh A."/>
            <person name="Seah K."/>
            <person name="Emmerich C."/>
        </authorList>
    </citation>
    <scope>NUCLEOTIDE SEQUENCE</scope>
    <source>
        <strain evidence="5">DP1</strain>
    </source>
</reference>
<dbReference type="InterPro" id="IPR001611">
    <property type="entry name" value="Leu-rich_rpt"/>
</dbReference>
<dbReference type="InterPro" id="IPR001810">
    <property type="entry name" value="F-box_dom"/>
</dbReference>
<evidence type="ECO:0000313" key="6">
    <source>
        <dbReference type="Proteomes" id="UP001295684"/>
    </source>
</evidence>
<name>A0AAD1UBV9_EUPCR</name>
<dbReference type="PANTHER" id="PTHR24113:SF12">
    <property type="entry name" value="RAN GTPASE-ACTIVATING PROTEIN 1"/>
    <property type="match status" value="1"/>
</dbReference>
<keyword evidence="1" id="KW-0343">GTPase activation</keyword>
<keyword evidence="3" id="KW-0677">Repeat</keyword>
<sequence>MERFSLSYVPAELLNIILSYLSRKAKWKLRELSKEFRDIYVPSSMVSVKMSHFRYNEHPVGIRILEDLFCKCHYIQKLDLTLNSASANLSCSMTEEYSEYLEALFDEENSTVFKTCKTIILKGFSINNPERYFFAISQPLRNLDFSEIFCCNSGRCRSSCLKGCLWRRTSALSCILCGKKLSLKSLEELSINMCSSKDENIPDSWYEDLGAFLDSFPNLSSISLNGMRIGENYIFLHDSLKRVEKINLQQNGINAAIAMNLCNSLDLDKLEVFNLALNWLGPQGLVTTRERFLEMSCLKELHLNGNKMFKGHHDIEVMTSILQGLDNLEVLSLQENSMSPEDFKYCLRVLFKTKTLTHLNLSRNGLSEHSIRIFIKYMEKGHFKNLKFLDFSFNQINIEGFEALCKFYTQNYEFCPSELMLRGMNFDYDKAKFNLHQSENSEEHIWEFYPQLKVLQQMISQVARPGFKKLALKPNNLRRNVKTNFKNSIQELYPQIEAVSLLL</sequence>
<evidence type="ECO:0000256" key="1">
    <source>
        <dbReference type="ARBA" id="ARBA00022468"/>
    </source>
</evidence>
<dbReference type="GO" id="GO:0005829">
    <property type="term" value="C:cytosol"/>
    <property type="evidence" value="ECO:0007669"/>
    <property type="project" value="TreeGrafter"/>
</dbReference>
<dbReference type="GO" id="GO:0005096">
    <property type="term" value="F:GTPase activator activity"/>
    <property type="evidence" value="ECO:0007669"/>
    <property type="project" value="UniProtKB-KW"/>
</dbReference>
<dbReference type="InterPro" id="IPR032675">
    <property type="entry name" value="LRR_dom_sf"/>
</dbReference>
<dbReference type="GO" id="GO:0005634">
    <property type="term" value="C:nucleus"/>
    <property type="evidence" value="ECO:0007669"/>
    <property type="project" value="TreeGrafter"/>
</dbReference>
<feature type="domain" description="F-box" evidence="4">
    <location>
        <begin position="3"/>
        <end position="50"/>
    </location>
</feature>
<dbReference type="EMBL" id="CAMPGE010007048">
    <property type="protein sequence ID" value="CAI2365972.1"/>
    <property type="molecule type" value="Genomic_DNA"/>
</dbReference>
<accession>A0AAD1UBV9</accession>
<dbReference type="SUPFAM" id="SSF52047">
    <property type="entry name" value="RNI-like"/>
    <property type="match status" value="1"/>
</dbReference>
<dbReference type="PROSITE" id="PS51450">
    <property type="entry name" value="LRR"/>
    <property type="match status" value="1"/>
</dbReference>
<dbReference type="AlphaFoldDB" id="A0AAD1UBV9"/>
<dbReference type="Gene3D" id="3.80.10.10">
    <property type="entry name" value="Ribonuclease Inhibitor"/>
    <property type="match status" value="1"/>
</dbReference>
<evidence type="ECO:0000313" key="5">
    <source>
        <dbReference type="EMBL" id="CAI2365972.1"/>
    </source>
</evidence>
<organism evidence="5 6">
    <name type="scientific">Euplotes crassus</name>
    <dbReference type="NCBI Taxonomy" id="5936"/>
    <lineage>
        <taxon>Eukaryota</taxon>
        <taxon>Sar</taxon>
        <taxon>Alveolata</taxon>
        <taxon>Ciliophora</taxon>
        <taxon>Intramacronucleata</taxon>
        <taxon>Spirotrichea</taxon>
        <taxon>Hypotrichia</taxon>
        <taxon>Euplotida</taxon>
        <taxon>Euplotidae</taxon>
        <taxon>Moneuplotes</taxon>
    </lineage>
</organism>
<evidence type="ECO:0000256" key="3">
    <source>
        <dbReference type="ARBA" id="ARBA00022737"/>
    </source>
</evidence>
<dbReference type="PROSITE" id="PS50181">
    <property type="entry name" value="FBOX"/>
    <property type="match status" value="1"/>
</dbReference>
<evidence type="ECO:0000256" key="2">
    <source>
        <dbReference type="ARBA" id="ARBA00022614"/>
    </source>
</evidence>
<gene>
    <name evidence="5" type="ORF">ECRASSUSDP1_LOCUS7241</name>
</gene>
<dbReference type="Proteomes" id="UP001295684">
    <property type="component" value="Unassembled WGS sequence"/>
</dbReference>
<dbReference type="GO" id="GO:0031267">
    <property type="term" value="F:small GTPase binding"/>
    <property type="evidence" value="ECO:0007669"/>
    <property type="project" value="TreeGrafter"/>
</dbReference>
<protein>
    <recommendedName>
        <fullName evidence="4">F-box domain-containing protein</fullName>
    </recommendedName>
</protein>
<dbReference type="Pfam" id="PF13516">
    <property type="entry name" value="LRR_6"/>
    <property type="match status" value="2"/>
</dbReference>
<comment type="caution">
    <text evidence="5">The sequence shown here is derived from an EMBL/GenBank/DDBJ whole genome shotgun (WGS) entry which is preliminary data.</text>
</comment>
<dbReference type="GO" id="GO:0048471">
    <property type="term" value="C:perinuclear region of cytoplasm"/>
    <property type="evidence" value="ECO:0007669"/>
    <property type="project" value="TreeGrafter"/>
</dbReference>
<dbReference type="GO" id="GO:0006913">
    <property type="term" value="P:nucleocytoplasmic transport"/>
    <property type="evidence" value="ECO:0007669"/>
    <property type="project" value="TreeGrafter"/>
</dbReference>
<keyword evidence="6" id="KW-1185">Reference proteome</keyword>
<proteinExistence type="predicted"/>